<sequence>MTTLGFDVDVLNTVQFSNHTGYPSWTGTRLTADEVQDLFDGLERNGLTGDYTHVLTGYIGNYAILEKIQVMVQKLKSKNARLVYVCDPVMGDDGQLYVAPEIVPLYRKILKVADVITPNQFEAETLSGIQIDTLASARKVASALHALGSPNVIITSMMLPSAEIPTEIQLATVANDSLYCLTSRLSDNGESMQHLISFPTYQGYFTGTGDMFSALVVARLQEAMDNHSPSPLSDAALKVISTVNAVTKKTWLHQRQYVVINSHGEADLIESKPNAPELIRRCELLVVKSKREIENPSLVDDGVIKIMKL</sequence>
<proteinExistence type="inferred from homology"/>
<gene>
    <name evidence="8" type="ORF">EC973_004472</name>
</gene>
<evidence type="ECO:0000256" key="3">
    <source>
        <dbReference type="ARBA" id="ARBA00022679"/>
    </source>
</evidence>
<dbReference type="Pfam" id="PF08543">
    <property type="entry name" value="Phos_pyr_kin"/>
    <property type="match status" value="1"/>
</dbReference>
<comment type="similarity">
    <text evidence="1">Belongs to the pyridoxine kinase family.</text>
</comment>
<dbReference type="GO" id="GO:0009443">
    <property type="term" value="P:pyridoxal 5'-phosphate salvage"/>
    <property type="evidence" value="ECO:0007669"/>
    <property type="project" value="InterPro"/>
</dbReference>
<dbReference type="InterPro" id="IPR029056">
    <property type="entry name" value="Ribokinase-like"/>
</dbReference>
<evidence type="ECO:0000256" key="4">
    <source>
        <dbReference type="ARBA" id="ARBA00022741"/>
    </source>
</evidence>
<dbReference type="OrthoDB" id="2104723at2759"/>
<organism evidence="8 9">
    <name type="scientific">Apophysomyces ossiformis</name>
    <dbReference type="NCBI Taxonomy" id="679940"/>
    <lineage>
        <taxon>Eukaryota</taxon>
        <taxon>Fungi</taxon>
        <taxon>Fungi incertae sedis</taxon>
        <taxon>Mucoromycota</taxon>
        <taxon>Mucoromycotina</taxon>
        <taxon>Mucoromycetes</taxon>
        <taxon>Mucorales</taxon>
        <taxon>Mucorineae</taxon>
        <taxon>Mucoraceae</taxon>
        <taxon>Apophysomyces</taxon>
    </lineage>
</organism>
<keyword evidence="3" id="KW-0808">Transferase</keyword>
<evidence type="ECO:0000313" key="9">
    <source>
        <dbReference type="Proteomes" id="UP000605846"/>
    </source>
</evidence>
<dbReference type="CDD" id="cd01173">
    <property type="entry name" value="pyridoxal_pyridoxamine_kinase"/>
    <property type="match status" value="1"/>
</dbReference>
<evidence type="ECO:0000259" key="7">
    <source>
        <dbReference type="Pfam" id="PF08543"/>
    </source>
</evidence>
<dbReference type="Gene3D" id="3.40.1190.20">
    <property type="match status" value="1"/>
</dbReference>
<dbReference type="InterPro" id="IPR013749">
    <property type="entry name" value="PM/HMP-P_kinase-1"/>
</dbReference>
<dbReference type="GO" id="GO:0005524">
    <property type="term" value="F:ATP binding"/>
    <property type="evidence" value="ECO:0007669"/>
    <property type="project" value="UniProtKB-KW"/>
</dbReference>
<name>A0A8H7BKI7_9FUNG</name>
<dbReference type="InterPro" id="IPR004625">
    <property type="entry name" value="PyrdxlKinase"/>
</dbReference>
<keyword evidence="4" id="KW-0547">Nucleotide-binding</keyword>
<dbReference type="PANTHER" id="PTHR10534:SF2">
    <property type="entry name" value="PYRIDOXAL KINASE"/>
    <property type="match status" value="1"/>
</dbReference>
<dbReference type="GO" id="GO:0005829">
    <property type="term" value="C:cytosol"/>
    <property type="evidence" value="ECO:0007669"/>
    <property type="project" value="TreeGrafter"/>
</dbReference>
<accession>A0A8H7BKI7</accession>
<feature type="domain" description="Pyridoxamine kinase/Phosphomethylpyrimidine kinase" evidence="7">
    <location>
        <begin position="56"/>
        <end position="225"/>
    </location>
</feature>
<dbReference type="PANTHER" id="PTHR10534">
    <property type="entry name" value="PYRIDOXAL KINASE"/>
    <property type="match status" value="1"/>
</dbReference>
<keyword evidence="9" id="KW-1185">Reference proteome</keyword>
<comment type="caution">
    <text evidence="8">The sequence shown here is derived from an EMBL/GenBank/DDBJ whole genome shotgun (WGS) entry which is preliminary data.</text>
</comment>
<evidence type="ECO:0000256" key="1">
    <source>
        <dbReference type="ARBA" id="ARBA00008805"/>
    </source>
</evidence>
<dbReference type="Proteomes" id="UP000605846">
    <property type="component" value="Unassembled WGS sequence"/>
</dbReference>
<dbReference type="EC" id="2.7.1.35" evidence="2"/>
<dbReference type="NCBIfam" id="TIGR00687">
    <property type="entry name" value="pyridox_kin"/>
    <property type="match status" value="1"/>
</dbReference>
<evidence type="ECO:0000313" key="8">
    <source>
        <dbReference type="EMBL" id="KAF7721580.1"/>
    </source>
</evidence>
<protein>
    <recommendedName>
        <fullName evidence="2">pyridoxal kinase</fullName>
        <ecNumber evidence="2">2.7.1.35</ecNumber>
    </recommendedName>
</protein>
<evidence type="ECO:0000256" key="2">
    <source>
        <dbReference type="ARBA" id="ARBA00012104"/>
    </source>
</evidence>
<keyword evidence="5" id="KW-0418">Kinase</keyword>
<dbReference type="GO" id="GO:0008478">
    <property type="term" value="F:pyridoxal kinase activity"/>
    <property type="evidence" value="ECO:0007669"/>
    <property type="project" value="UniProtKB-EC"/>
</dbReference>
<dbReference type="EMBL" id="JABAYA010000251">
    <property type="protein sequence ID" value="KAF7721580.1"/>
    <property type="molecule type" value="Genomic_DNA"/>
</dbReference>
<reference evidence="8" key="1">
    <citation type="submission" date="2020-01" db="EMBL/GenBank/DDBJ databases">
        <title>Genome Sequencing of Three Apophysomyces-Like Fungal Strains Confirms a Novel Fungal Genus in the Mucoromycota with divergent Burkholderia-like Endosymbiotic Bacteria.</title>
        <authorList>
            <person name="Stajich J.E."/>
            <person name="Macias A.M."/>
            <person name="Carter-House D."/>
            <person name="Lovett B."/>
            <person name="Kasson L.R."/>
            <person name="Berry K."/>
            <person name="Grigoriev I."/>
            <person name="Chang Y."/>
            <person name="Spatafora J."/>
            <person name="Kasson M.T."/>
        </authorList>
    </citation>
    <scope>NUCLEOTIDE SEQUENCE</scope>
    <source>
        <strain evidence="8">NRRL A-21654</strain>
    </source>
</reference>
<evidence type="ECO:0000256" key="6">
    <source>
        <dbReference type="ARBA" id="ARBA00022840"/>
    </source>
</evidence>
<dbReference type="SUPFAM" id="SSF53613">
    <property type="entry name" value="Ribokinase-like"/>
    <property type="match status" value="1"/>
</dbReference>
<evidence type="ECO:0000256" key="5">
    <source>
        <dbReference type="ARBA" id="ARBA00022777"/>
    </source>
</evidence>
<keyword evidence="6" id="KW-0067">ATP-binding</keyword>
<dbReference type="AlphaFoldDB" id="A0A8H7BKI7"/>